<dbReference type="Proteomes" id="UP000015453">
    <property type="component" value="Unassembled WGS sequence"/>
</dbReference>
<comment type="caution">
    <text evidence="1">The sequence shown here is derived from an EMBL/GenBank/DDBJ whole genome shotgun (WGS) entry which is preliminary data.</text>
</comment>
<accession>S8EAD2</accession>
<gene>
    <name evidence="1" type="ORF">M569_05304</name>
</gene>
<dbReference type="AlphaFoldDB" id="S8EAD2"/>
<protein>
    <submittedName>
        <fullName evidence="1">Uncharacterized protein</fullName>
    </submittedName>
</protein>
<name>S8EAD2_9LAMI</name>
<reference evidence="1 2" key="1">
    <citation type="journal article" date="2013" name="BMC Genomics">
        <title>The miniature genome of a carnivorous plant Genlisea aurea contains a low number of genes and short non-coding sequences.</title>
        <authorList>
            <person name="Leushkin E.V."/>
            <person name="Sutormin R.A."/>
            <person name="Nabieva E.R."/>
            <person name="Penin A.A."/>
            <person name="Kondrashov A.S."/>
            <person name="Logacheva M.D."/>
        </authorList>
    </citation>
    <scope>NUCLEOTIDE SEQUENCE [LARGE SCALE GENOMIC DNA]</scope>
</reference>
<dbReference type="EMBL" id="AUSU01002111">
    <property type="protein sequence ID" value="EPS69462.1"/>
    <property type="molecule type" value="Genomic_DNA"/>
</dbReference>
<sequence length="108" mass="12238">MGMHHRCLRGTRNAPPLPVGAGFAPSGRSRHWICTAATRPALGLKRRVAADAGNAVGGRGSVRSECYSAGVFDKDRKKKDKRVTFKFWVWIHTSWDGYHVFIHMRWFK</sequence>
<evidence type="ECO:0000313" key="2">
    <source>
        <dbReference type="Proteomes" id="UP000015453"/>
    </source>
</evidence>
<keyword evidence="2" id="KW-1185">Reference proteome</keyword>
<proteinExistence type="predicted"/>
<evidence type="ECO:0000313" key="1">
    <source>
        <dbReference type="EMBL" id="EPS69462.1"/>
    </source>
</evidence>
<organism evidence="1 2">
    <name type="scientific">Genlisea aurea</name>
    <dbReference type="NCBI Taxonomy" id="192259"/>
    <lineage>
        <taxon>Eukaryota</taxon>
        <taxon>Viridiplantae</taxon>
        <taxon>Streptophyta</taxon>
        <taxon>Embryophyta</taxon>
        <taxon>Tracheophyta</taxon>
        <taxon>Spermatophyta</taxon>
        <taxon>Magnoliopsida</taxon>
        <taxon>eudicotyledons</taxon>
        <taxon>Gunneridae</taxon>
        <taxon>Pentapetalae</taxon>
        <taxon>asterids</taxon>
        <taxon>lamiids</taxon>
        <taxon>Lamiales</taxon>
        <taxon>Lentibulariaceae</taxon>
        <taxon>Genlisea</taxon>
    </lineage>
</organism>